<dbReference type="PANTHER" id="PTHR40115">
    <property type="entry name" value="INNER MEMBRANE PROTEIN WITH PEPSY TM HELIX"/>
    <property type="match status" value="1"/>
</dbReference>
<sequence>MAGSPTTSPSFWGTFWRNQLRQWHWISSAISLMGLALFAVTGFTLNHASQIEAKPQIVTIEKDLTAEGLVAMASVADKMPLSVAQTAAIKLATGVDVGKTAPDVDDDEIYLAMPQPGIDATMTIDRHDGHIVYERTDRGLIAVLNDLHKGRHSGAVWSLFIDLIAVACVVFSITGLGLLWLYSKGRRITWPLVAFGLLAPFILFLLFVHA</sequence>
<feature type="transmembrane region" description="Helical" evidence="1">
    <location>
        <begin position="159"/>
        <end position="182"/>
    </location>
</feature>
<feature type="transmembrane region" description="Helical" evidence="1">
    <location>
        <begin position="188"/>
        <end position="208"/>
    </location>
</feature>
<dbReference type="OrthoDB" id="27171at2"/>
<dbReference type="STRING" id="1121022.GCA_000376105_02564"/>
<dbReference type="RefSeq" id="WP_018082230.1">
    <property type="nucleotide sequence ID" value="NZ_AQWM01000011.1"/>
</dbReference>
<keyword evidence="1" id="KW-0472">Membrane</keyword>
<feature type="transmembrane region" description="Helical" evidence="1">
    <location>
        <begin position="23"/>
        <end position="45"/>
    </location>
</feature>
<reference evidence="2 3" key="1">
    <citation type="journal article" date="2014" name="Nature">
        <title>Sequential evolution of bacterial morphology by co-option of a developmental regulator.</title>
        <authorList>
            <person name="Jiang C."/>
            <person name="Brown P.J."/>
            <person name="Ducret A."/>
            <person name="Brun Y.V."/>
        </authorList>
    </citation>
    <scope>NUCLEOTIDE SEQUENCE [LARGE SCALE GENOMIC DNA]</scope>
    <source>
        <strain evidence="2 3">DSM 16100</strain>
    </source>
</reference>
<accession>V4RTB9</accession>
<dbReference type="InterPro" id="IPR032307">
    <property type="entry name" value="PepSY_TM-like_2"/>
</dbReference>
<keyword evidence="3" id="KW-1185">Reference proteome</keyword>
<name>V4RTB9_9CAUL</name>
<proteinExistence type="predicted"/>
<dbReference type="EMBL" id="AWGB01000003">
    <property type="protein sequence ID" value="ESQ94413.1"/>
    <property type="molecule type" value="Genomic_DNA"/>
</dbReference>
<dbReference type="AlphaFoldDB" id="V4RTB9"/>
<protein>
    <recommendedName>
        <fullName evidence="4">Peptidase</fullName>
    </recommendedName>
</protein>
<dbReference type="PATRIC" id="fig|1121022.4.peg.183"/>
<evidence type="ECO:0000313" key="2">
    <source>
        <dbReference type="EMBL" id="ESQ94413.1"/>
    </source>
</evidence>
<dbReference type="Pfam" id="PF16357">
    <property type="entry name" value="PepSY_TM_like_2"/>
    <property type="match status" value="1"/>
</dbReference>
<evidence type="ECO:0000313" key="3">
    <source>
        <dbReference type="Proteomes" id="UP000017837"/>
    </source>
</evidence>
<comment type="caution">
    <text evidence="2">The sequence shown here is derived from an EMBL/GenBank/DDBJ whole genome shotgun (WGS) entry which is preliminary data.</text>
</comment>
<evidence type="ECO:0008006" key="4">
    <source>
        <dbReference type="Google" id="ProtNLM"/>
    </source>
</evidence>
<organism evidence="2 3">
    <name type="scientific">Asticcacaulis benevestitus DSM 16100 = ATCC BAA-896</name>
    <dbReference type="NCBI Taxonomy" id="1121022"/>
    <lineage>
        <taxon>Bacteria</taxon>
        <taxon>Pseudomonadati</taxon>
        <taxon>Pseudomonadota</taxon>
        <taxon>Alphaproteobacteria</taxon>
        <taxon>Caulobacterales</taxon>
        <taxon>Caulobacteraceae</taxon>
        <taxon>Asticcacaulis</taxon>
    </lineage>
</organism>
<dbReference type="Proteomes" id="UP000017837">
    <property type="component" value="Unassembled WGS sequence"/>
</dbReference>
<dbReference type="PANTHER" id="PTHR40115:SF1">
    <property type="entry name" value="INNER MEMBRANE PROTEIN WITH PEPSY TM HELIX"/>
    <property type="match status" value="1"/>
</dbReference>
<gene>
    <name evidence="2" type="ORF">ABENE_00935</name>
</gene>
<keyword evidence="1" id="KW-0812">Transmembrane</keyword>
<evidence type="ECO:0000256" key="1">
    <source>
        <dbReference type="SAM" id="Phobius"/>
    </source>
</evidence>
<keyword evidence="1" id="KW-1133">Transmembrane helix</keyword>
<dbReference type="eggNOG" id="COG3295">
    <property type="taxonomic scope" value="Bacteria"/>
</dbReference>